<dbReference type="InterPro" id="IPR055080">
    <property type="entry name" value="Gal80p-like_C"/>
</dbReference>
<dbReference type="GO" id="GO:0000166">
    <property type="term" value="F:nucleotide binding"/>
    <property type="evidence" value="ECO:0007669"/>
    <property type="project" value="InterPro"/>
</dbReference>
<reference evidence="3" key="1">
    <citation type="journal article" date="2020" name="Stud. Mycol.">
        <title>101 Dothideomycetes genomes: a test case for predicting lifestyles and emergence of pathogens.</title>
        <authorList>
            <person name="Haridas S."/>
            <person name="Albert R."/>
            <person name="Binder M."/>
            <person name="Bloem J."/>
            <person name="Labutti K."/>
            <person name="Salamov A."/>
            <person name="Andreopoulos B."/>
            <person name="Baker S."/>
            <person name="Barry K."/>
            <person name="Bills G."/>
            <person name="Bluhm B."/>
            <person name="Cannon C."/>
            <person name="Castanera R."/>
            <person name="Culley D."/>
            <person name="Daum C."/>
            <person name="Ezra D."/>
            <person name="Gonzalez J."/>
            <person name="Henrissat B."/>
            <person name="Kuo A."/>
            <person name="Liang C."/>
            <person name="Lipzen A."/>
            <person name="Lutzoni F."/>
            <person name="Magnuson J."/>
            <person name="Mondo S."/>
            <person name="Nolan M."/>
            <person name="Ohm R."/>
            <person name="Pangilinan J."/>
            <person name="Park H.-J."/>
            <person name="Ramirez L."/>
            <person name="Alfaro M."/>
            <person name="Sun H."/>
            <person name="Tritt A."/>
            <person name="Yoshinaga Y."/>
            <person name="Zwiers L.-H."/>
            <person name="Turgeon B."/>
            <person name="Goodwin S."/>
            <person name="Spatafora J."/>
            <person name="Crous P."/>
            <person name="Grigoriev I."/>
        </authorList>
    </citation>
    <scope>NUCLEOTIDE SEQUENCE</scope>
    <source>
        <strain evidence="3">SCOH1-5</strain>
    </source>
</reference>
<dbReference type="InterPro" id="IPR051317">
    <property type="entry name" value="Gfo/Idh/MocA_oxidoreduct"/>
</dbReference>
<dbReference type="InterPro" id="IPR000683">
    <property type="entry name" value="Gfo/Idh/MocA-like_OxRdtase_N"/>
</dbReference>
<evidence type="ECO:0000313" key="3">
    <source>
        <dbReference type="EMBL" id="KAF2209825.1"/>
    </source>
</evidence>
<evidence type="ECO:0000259" key="2">
    <source>
        <dbReference type="Pfam" id="PF22685"/>
    </source>
</evidence>
<evidence type="ECO:0000259" key="1">
    <source>
        <dbReference type="Pfam" id="PF01408"/>
    </source>
</evidence>
<name>A0A6A6F8V6_9PEZI</name>
<dbReference type="PANTHER" id="PTHR43708:SF1">
    <property type="entry name" value="GALACTOSE_LACTOSE METABOLISM REGULATORY PROTEIN GAL80"/>
    <property type="match status" value="1"/>
</dbReference>
<dbReference type="Pfam" id="PF01408">
    <property type="entry name" value="GFO_IDH_MocA"/>
    <property type="match status" value="1"/>
</dbReference>
<gene>
    <name evidence="3" type="ORF">CERZMDRAFT_46197</name>
</gene>
<dbReference type="Proteomes" id="UP000799539">
    <property type="component" value="Unassembled WGS sequence"/>
</dbReference>
<keyword evidence="4" id="KW-1185">Reference proteome</keyword>
<dbReference type="SUPFAM" id="SSF55347">
    <property type="entry name" value="Glyceraldehyde-3-phosphate dehydrogenase-like, C-terminal domain"/>
    <property type="match status" value="1"/>
</dbReference>
<protein>
    <submittedName>
        <fullName evidence="3">Uncharacterized protein</fullName>
    </submittedName>
</protein>
<dbReference type="AlphaFoldDB" id="A0A6A6F8V6"/>
<organism evidence="3 4">
    <name type="scientific">Cercospora zeae-maydis SCOH1-5</name>
    <dbReference type="NCBI Taxonomy" id="717836"/>
    <lineage>
        <taxon>Eukaryota</taxon>
        <taxon>Fungi</taxon>
        <taxon>Dikarya</taxon>
        <taxon>Ascomycota</taxon>
        <taxon>Pezizomycotina</taxon>
        <taxon>Dothideomycetes</taxon>
        <taxon>Dothideomycetidae</taxon>
        <taxon>Mycosphaerellales</taxon>
        <taxon>Mycosphaerellaceae</taxon>
        <taxon>Cercospora</taxon>
    </lineage>
</organism>
<dbReference type="Gene3D" id="3.30.360.10">
    <property type="entry name" value="Dihydrodipicolinate Reductase, domain 2"/>
    <property type="match status" value="1"/>
</dbReference>
<dbReference type="PANTHER" id="PTHR43708">
    <property type="entry name" value="CONSERVED EXPRESSED OXIDOREDUCTASE (EUROFUNG)"/>
    <property type="match status" value="1"/>
</dbReference>
<dbReference type="SUPFAM" id="SSF51735">
    <property type="entry name" value="NAD(P)-binding Rossmann-fold domains"/>
    <property type="match status" value="1"/>
</dbReference>
<proteinExistence type="predicted"/>
<dbReference type="InterPro" id="IPR036291">
    <property type="entry name" value="NAD(P)-bd_dom_sf"/>
</dbReference>
<dbReference type="Pfam" id="PF22685">
    <property type="entry name" value="Gal80p_C-like"/>
    <property type="match status" value="1"/>
</dbReference>
<sequence>MAPIRVGIIGLSAGQWAANAHLRYLQSAESKFSIVAVCNSSRDSAQRAIEALNLPNTVRASGNPQDLADADDVDLVVYAVRVDRHFATIGPALKASKNVLVEWLLGKNVAEAEELLRLSQQNGVRIAAVDCQGRFDAASRTVKKLLDDGAIGKILSTSLTGAGMIGGQVLDAANAYLGQIEVGGNLVTIPVGHFLDTFTQVLGPLRSFHSLLATQRPVVDMVNADGTVQEKNVQVTSSDQLLLHGALENGAVFSMHVRGGPPFKGGPGMEWHIYGETGEMWIRGPNMHLQIYGGTSVRLHDFATDKVHEMPLLKEAFDEWLPIHRNVARVYEAIASGETGNPTFCTFEQALENHRRIAEMYVQNGRTY</sequence>
<feature type="domain" description="Gfo/Idh/MocA-like oxidoreductase N-terminal" evidence="1">
    <location>
        <begin position="4"/>
        <end position="126"/>
    </location>
</feature>
<dbReference type="Gene3D" id="3.40.50.720">
    <property type="entry name" value="NAD(P)-binding Rossmann-like Domain"/>
    <property type="match status" value="1"/>
</dbReference>
<evidence type="ECO:0000313" key="4">
    <source>
        <dbReference type="Proteomes" id="UP000799539"/>
    </source>
</evidence>
<dbReference type="EMBL" id="ML992684">
    <property type="protein sequence ID" value="KAF2209825.1"/>
    <property type="molecule type" value="Genomic_DNA"/>
</dbReference>
<dbReference type="OrthoDB" id="64915at2759"/>
<accession>A0A6A6F8V6</accession>
<feature type="domain" description="Gal80p-like C-terminal" evidence="2">
    <location>
        <begin position="141"/>
        <end position="284"/>
    </location>
</feature>